<dbReference type="Proteomes" id="UP001356095">
    <property type="component" value="Unassembled WGS sequence"/>
</dbReference>
<organism evidence="2 3">
    <name type="scientific">Nocardiopsis codii</name>
    <dbReference type="NCBI Taxonomy" id="3065942"/>
    <lineage>
        <taxon>Bacteria</taxon>
        <taxon>Bacillati</taxon>
        <taxon>Actinomycetota</taxon>
        <taxon>Actinomycetes</taxon>
        <taxon>Streptosporangiales</taxon>
        <taxon>Nocardiopsidaceae</taxon>
        <taxon>Nocardiopsis</taxon>
    </lineage>
</organism>
<accession>A0ABU7KCW8</accession>
<name>A0ABU7KCW8_9ACTN</name>
<evidence type="ECO:0000313" key="3">
    <source>
        <dbReference type="Proteomes" id="UP001356095"/>
    </source>
</evidence>
<evidence type="ECO:0000313" key="2">
    <source>
        <dbReference type="EMBL" id="MEE2040076.1"/>
    </source>
</evidence>
<keyword evidence="1" id="KW-0472">Membrane</keyword>
<protein>
    <submittedName>
        <fullName evidence="2">Uncharacterized protein</fullName>
    </submittedName>
</protein>
<sequence>MDETPPESRQLTPVPVPARMPQPGGFVHGLRRFTAWLLGMGAPALWMVGIWHADWMYLWLSLPLVVAAVLTDPGRGV</sequence>
<keyword evidence="1" id="KW-1133">Transmembrane helix</keyword>
<gene>
    <name evidence="2" type="ORF">Q8791_22935</name>
</gene>
<proteinExistence type="predicted"/>
<keyword evidence="1" id="KW-0812">Transmembrane</keyword>
<reference evidence="2 3" key="1">
    <citation type="submission" date="2023-08" db="EMBL/GenBank/DDBJ databases">
        <authorList>
            <person name="Girao M."/>
            <person name="Carvalho M.F."/>
        </authorList>
    </citation>
    <scope>NUCLEOTIDE SEQUENCE [LARGE SCALE GENOMIC DNA]</scope>
    <source>
        <strain evidence="2 3">CT-R113</strain>
    </source>
</reference>
<comment type="caution">
    <text evidence="2">The sequence shown here is derived from an EMBL/GenBank/DDBJ whole genome shotgun (WGS) entry which is preliminary data.</text>
</comment>
<feature type="transmembrane region" description="Helical" evidence="1">
    <location>
        <begin position="33"/>
        <end position="51"/>
    </location>
</feature>
<evidence type="ECO:0000256" key="1">
    <source>
        <dbReference type="SAM" id="Phobius"/>
    </source>
</evidence>
<keyword evidence="3" id="KW-1185">Reference proteome</keyword>
<dbReference type="EMBL" id="JAUZMY010000026">
    <property type="protein sequence ID" value="MEE2040076.1"/>
    <property type="molecule type" value="Genomic_DNA"/>
</dbReference>
<dbReference type="RefSeq" id="WP_330093846.1">
    <property type="nucleotide sequence ID" value="NZ_JAUZMY010000026.1"/>
</dbReference>